<evidence type="ECO:0000313" key="2">
    <source>
        <dbReference type="EMBL" id="VAW20956.1"/>
    </source>
</evidence>
<dbReference type="Pfam" id="PF00884">
    <property type="entry name" value="Sulfatase"/>
    <property type="match status" value="1"/>
</dbReference>
<evidence type="ECO:0000259" key="1">
    <source>
        <dbReference type="Pfam" id="PF00884"/>
    </source>
</evidence>
<sequence>MKSKFLLNYLPLLFVLFILSCQESQKAEVKRPNILIAISDDQSFAHTSINGSELIQTPAFDRVAREGILFTNCIAASPGCAPSRAALLTGRYPWQNEQAGQHASEYPKKYVPFPDLLEKAGYKIGYTGKGCAPFNWKIGGRTSNPAGPVYNDIKYAENDPNGPPANGIHKENYFANFKKFLKEREKDQPFYFWYGAFEPHRSFEKGSGKRLGKDIQLAKVPGFLPDTSVIKSDIADYAIEIEWFDKHLGEMLDYLKEIGELDNTIVIVTSDNGMSFPRAKANGYEYGIHVPLAISSPKLIPGERVLDDLISFTDFAPTILDICGVTQEGMLPITGKSIKGLLTNTDPTVLKGRDFVFSSRERHSSSRWHNLGYPVRSMRTKQFLLTKNFKPERWPAGAPQMLDKEGNLYPMYGKINPATGMYDYAFTDIDACPSKDFLIEHHDDKKWGKYFDLAVAKRPEIELFDIKRDPMCLDNLATNPDYQVIKDELIAKMDSFLTKTGDPRLVGKDPDIFETYKRYSPIRDFPKPDWAK</sequence>
<dbReference type="PANTHER" id="PTHR43751:SF1">
    <property type="entry name" value="SULFATASE ATSG-RELATED"/>
    <property type="match status" value="1"/>
</dbReference>
<dbReference type="AlphaFoldDB" id="A0A3B0UMY2"/>
<dbReference type="SUPFAM" id="SSF53649">
    <property type="entry name" value="Alkaline phosphatase-like"/>
    <property type="match status" value="1"/>
</dbReference>
<dbReference type="CDD" id="cd16027">
    <property type="entry name" value="SGSH"/>
    <property type="match status" value="1"/>
</dbReference>
<dbReference type="PROSITE" id="PS51257">
    <property type="entry name" value="PROKAR_LIPOPROTEIN"/>
    <property type="match status" value="1"/>
</dbReference>
<dbReference type="EMBL" id="UOEP01000132">
    <property type="protein sequence ID" value="VAW20956.1"/>
    <property type="molecule type" value="Genomic_DNA"/>
</dbReference>
<name>A0A3B0UMY2_9ZZZZ</name>
<reference evidence="2" key="1">
    <citation type="submission" date="2018-06" db="EMBL/GenBank/DDBJ databases">
        <authorList>
            <person name="Zhirakovskaya E."/>
        </authorList>
    </citation>
    <scope>NUCLEOTIDE SEQUENCE</scope>
</reference>
<organism evidence="2">
    <name type="scientific">hydrothermal vent metagenome</name>
    <dbReference type="NCBI Taxonomy" id="652676"/>
    <lineage>
        <taxon>unclassified sequences</taxon>
        <taxon>metagenomes</taxon>
        <taxon>ecological metagenomes</taxon>
    </lineage>
</organism>
<protein>
    <submittedName>
        <fullName evidence="2">Heparan N-sulfatase</fullName>
    </submittedName>
</protein>
<proteinExistence type="predicted"/>
<dbReference type="InterPro" id="IPR000917">
    <property type="entry name" value="Sulfatase_N"/>
</dbReference>
<feature type="domain" description="Sulfatase N-terminal" evidence="1">
    <location>
        <begin position="32"/>
        <end position="325"/>
    </location>
</feature>
<accession>A0A3B0UMY2</accession>
<dbReference type="InterPro" id="IPR017850">
    <property type="entry name" value="Alkaline_phosphatase_core_sf"/>
</dbReference>
<gene>
    <name evidence="2" type="ORF">MNBD_BACTEROID01-361</name>
</gene>
<dbReference type="Gene3D" id="3.40.720.10">
    <property type="entry name" value="Alkaline Phosphatase, subunit A"/>
    <property type="match status" value="1"/>
</dbReference>
<dbReference type="InterPro" id="IPR052701">
    <property type="entry name" value="GAG_Ulvan_Degrading_Sulfatases"/>
</dbReference>
<dbReference type="PANTHER" id="PTHR43751">
    <property type="entry name" value="SULFATASE"/>
    <property type="match status" value="1"/>
</dbReference>